<dbReference type="CDD" id="cd01948">
    <property type="entry name" value="EAL"/>
    <property type="match status" value="1"/>
</dbReference>
<dbReference type="PROSITE" id="PS50887">
    <property type="entry name" value="GGDEF"/>
    <property type="match status" value="1"/>
</dbReference>
<dbReference type="InterPro" id="IPR000700">
    <property type="entry name" value="PAS-assoc_C"/>
</dbReference>
<dbReference type="AlphaFoldDB" id="A0A5B8RCN1"/>
<dbReference type="Pfam" id="PF08448">
    <property type="entry name" value="PAS_4"/>
    <property type="match status" value="1"/>
</dbReference>
<protein>
    <recommendedName>
        <fullName evidence="7">Signaling protein</fullName>
    </recommendedName>
</protein>
<dbReference type="PROSITE" id="PS50112">
    <property type="entry name" value="PAS"/>
    <property type="match status" value="1"/>
</dbReference>
<dbReference type="NCBIfam" id="TIGR00254">
    <property type="entry name" value="GGDEF"/>
    <property type="match status" value="1"/>
</dbReference>
<dbReference type="Gene3D" id="3.30.450.20">
    <property type="entry name" value="PAS domain"/>
    <property type="match status" value="2"/>
</dbReference>
<dbReference type="SMART" id="SM00267">
    <property type="entry name" value="GGDEF"/>
    <property type="match status" value="1"/>
</dbReference>
<dbReference type="SUPFAM" id="SSF141868">
    <property type="entry name" value="EAL domain-like"/>
    <property type="match status" value="1"/>
</dbReference>
<evidence type="ECO:0000259" key="3">
    <source>
        <dbReference type="PROSITE" id="PS50113"/>
    </source>
</evidence>
<dbReference type="CDD" id="cd01949">
    <property type="entry name" value="GGDEF"/>
    <property type="match status" value="1"/>
</dbReference>
<dbReference type="InterPro" id="IPR035919">
    <property type="entry name" value="EAL_sf"/>
</dbReference>
<accession>A0A5B8RCN1</accession>
<dbReference type="NCBIfam" id="TIGR00229">
    <property type="entry name" value="sensory_box"/>
    <property type="match status" value="2"/>
</dbReference>
<dbReference type="InterPro" id="IPR035965">
    <property type="entry name" value="PAS-like_dom_sf"/>
</dbReference>
<dbReference type="SMART" id="SM00086">
    <property type="entry name" value="PAC"/>
    <property type="match status" value="2"/>
</dbReference>
<dbReference type="PROSITE" id="PS50113">
    <property type="entry name" value="PAC"/>
    <property type="match status" value="1"/>
</dbReference>
<dbReference type="Pfam" id="PF00563">
    <property type="entry name" value="EAL"/>
    <property type="match status" value="1"/>
</dbReference>
<evidence type="ECO:0000313" key="6">
    <source>
        <dbReference type="EMBL" id="QEA06406.1"/>
    </source>
</evidence>
<dbReference type="PANTHER" id="PTHR44757:SF2">
    <property type="entry name" value="BIOFILM ARCHITECTURE MAINTENANCE PROTEIN MBAA"/>
    <property type="match status" value="1"/>
</dbReference>
<dbReference type="EMBL" id="MN079141">
    <property type="protein sequence ID" value="QEA06406.1"/>
    <property type="molecule type" value="Genomic_DNA"/>
</dbReference>
<sequence length="710" mass="78374">MDADQARPSGEHSAGSGDCPGDGCQAGRLLQRIVDAIPAPVFFKDAECRYIGCNEAFARGILGRAPEEVAGKGVYDLAPPHLAAVYEEADRALLASGDTQVYETRVRFTDGSERDISFHKAVFPDDDGGPGGIVGVMLDITERRRHERQLEEREAMFRSVFDASEDAILILDDDTFVDCNPATLHMLRQPDRDRILGGRPCDISPEFQPDGQRSCDKAAEMVRVAYERHFHRFEWTHLRADGEPFPCEVTLTTMAFRGRTALYVVWNDITERRQRERRIEELAHYDPLTGLPNRRLLHARGSALLARADDRGEPLGVMYMDLNRFKDINDTQGHEHGDALLQQVAGRLREVLPERYLLARLGGDEFAVLIPGADEAILETEARRVLECFDRPFRHGSLSAELGTSIGLVHYPEHGATLPELLKNADIAMYEAKLGGLGYCVFRRAQANHVQERVALERALREAIAAQDIELHYQPRVDVRDGRITGLEALARWHRPDRGWVSPAEFVPLAEQTGLVHALDRLVLNTACVQARDWRSRGLNLRVGVNISALTLQQDDFVATVLAALAACGLPGDALEVEVTESAAMRDAEANTVKLTELKGHGVRVAIDDFGTGYSSLSYLKRLPVDCLKVDQSFVRDIPGDPMDLGLVETIVALAASMGLTTVAEGVETPEQLEAVRRLGCGDLQGFLAAAPASADDLEAVLRRGYIELP</sequence>
<dbReference type="FunFam" id="3.20.20.450:FF:000001">
    <property type="entry name" value="Cyclic di-GMP phosphodiesterase yahA"/>
    <property type="match status" value="1"/>
</dbReference>
<feature type="domain" description="PAS" evidence="2">
    <location>
        <begin position="26"/>
        <end position="97"/>
    </location>
</feature>
<gene>
    <name evidence="6" type="ORF">KBTEX_02744</name>
</gene>
<dbReference type="SMART" id="SM00052">
    <property type="entry name" value="EAL"/>
    <property type="match status" value="1"/>
</dbReference>
<dbReference type="PROSITE" id="PS50883">
    <property type="entry name" value="EAL"/>
    <property type="match status" value="1"/>
</dbReference>
<organism evidence="6">
    <name type="scientific">uncultured organism</name>
    <dbReference type="NCBI Taxonomy" id="155900"/>
    <lineage>
        <taxon>unclassified sequences</taxon>
        <taxon>environmental samples</taxon>
    </lineage>
</organism>
<feature type="domain" description="GGDEF" evidence="5">
    <location>
        <begin position="313"/>
        <end position="444"/>
    </location>
</feature>
<feature type="region of interest" description="Disordered" evidence="1">
    <location>
        <begin position="1"/>
        <end position="20"/>
    </location>
</feature>
<dbReference type="SUPFAM" id="SSF55073">
    <property type="entry name" value="Nucleotide cyclase"/>
    <property type="match status" value="1"/>
</dbReference>
<evidence type="ECO:0000259" key="4">
    <source>
        <dbReference type="PROSITE" id="PS50883"/>
    </source>
</evidence>
<dbReference type="InterPro" id="IPR000014">
    <property type="entry name" value="PAS"/>
</dbReference>
<feature type="domain" description="EAL" evidence="4">
    <location>
        <begin position="453"/>
        <end position="706"/>
    </location>
</feature>
<proteinExistence type="predicted"/>
<evidence type="ECO:0008006" key="7">
    <source>
        <dbReference type="Google" id="ProtNLM"/>
    </source>
</evidence>
<name>A0A5B8RCN1_9ZZZZ</name>
<dbReference type="InterPro" id="IPR043128">
    <property type="entry name" value="Rev_trsase/Diguanyl_cyclase"/>
</dbReference>
<dbReference type="InterPro" id="IPR052155">
    <property type="entry name" value="Biofilm_reg_signaling"/>
</dbReference>
<dbReference type="InterPro" id="IPR029787">
    <property type="entry name" value="Nucleotide_cyclase"/>
</dbReference>
<dbReference type="PANTHER" id="PTHR44757">
    <property type="entry name" value="DIGUANYLATE CYCLASE DGCP"/>
    <property type="match status" value="1"/>
</dbReference>
<dbReference type="CDD" id="cd00130">
    <property type="entry name" value="PAS"/>
    <property type="match status" value="1"/>
</dbReference>
<evidence type="ECO:0000259" key="5">
    <source>
        <dbReference type="PROSITE" id="PS50887"/>
    </source>
</evidence>
<dbReference type="Pfam" id="PF00990">
    <property type="entry name" value="GGDEF"/>
    <property type="match status" value="1"/>
</dbReference>
<dbReference type="Pfam" id="PF13426">
    <property type="entry name" value="PAS_9"/>
    <property type="match status" value="1"/>
</dbReference>
<dbReference type="InterPro" id="IPR013656">
    <property type="entry name" value="PAS_4"/>
</dbReference>
<evidence type="ECO:0000256" key="1">
    <source>
        <dbReference type="SAM" id="MobiDB-lite"/>
    </source>
</evidence>
<feature type="domain" description="PAC" evidence="3">
    <location>
        <begin position="100"/>
        <end position="152"/>
    </location>
</feature>
<dbReference type="SMART" id="SM00091">
    <property type="entry name" value="PAS"/>
    <property type="match status" value="2"/>
</dbReference>
<evidence type="ECO:0000259" key="2">
    <source>
        <dbReference type="PROSITE" id="PS50112"/>
    </source>
</evidence>
<dbReference type="SUPFAM" id="SSF55785">
    <property type="entry name" value="PYP-like sensor domain (PAS domain)"/>
    <property type="match status" value="2"/>
</dbReference>
<dbReference type="Gene3D" id="3.20.20.450">
    <property type="entry name" value="EAL domain"/>
    <property type="match status" value="1"/>
</dbReference>
<dbReference type="InterPro" id="IPR001633">
    <property type="entry name" value="EAL_dom"/>
</dbReference>
<dbReference type="Gene3D" id="3.30.70.270">
    <property type="match status" value="1"/>
</dbReference>
<dbReference type="InterPro" id="IPR000160">
    <property type="entry name" value="GGDEF_dom"/>
</dbReference>
<reference evidence="6" key="1">
    <citation type="submission" date="2019-06" db="EMBL/GenBank/DDBJ databases">
        <authorList>
            <person name="Murdoch R.W."/>
            <person name="Fathepure B."/>
        </authorList>
    </citation>
    <scope>NUCLEOTIDE SEQUENCE</scope>
</reference>
<dbReference type="InterPro" id="IPR001610">
    <property type="entry name" value="PAC"/>
</dbReference>